<evidence type="ECO:0000256" key="11">
    <source>
        <dbReference type="ARBA" id="ARBA00048679"/>
    </source>
</evidence>
<dbReference type="Gramene" id="OIW04996">
    <property type="protein sequence ID" value="OIW04996"/>
    <property type="gene ID" value="TanjilG_24468"/>
</dbReference>
<keyword evidence="4" id="KW-0808">Transferase</keyword>
<dbReference type="CDD" id="cd02892">
    <property type="entry name" value="SQCY_1"/>
    <property type="match status" value="1"/>
</dbReference>
<dbReference type="GO" id="GO:0005524">
    <property type="term" value="F:ATP binding"/>
    <property type="evidence" value="ECO:0007669"/>
    <property type="project" value="UniProtKB-KW"/>
</dbReference>
<feature type="compositionally biased region" description="Polar residues" evidence="12">
    <location>
        <begin position="779"/>
        <end position="795"/>
    </location>
</feature>
<evidence type="ECO:0000256" key="8">
    <source>
        <dbReference type="ARBA" id="ARBA00022840"/>
    </source>
</evidence>
<feature type="domain" description="Protein kinase" evidence="13">
    <location>
        <begin position="1009"/>
        <end position="1271"/>
    </location>
</feature>
<dbReference type="EMBL" id="CM007369">
    <property type="protein sequence ID" value="OIW04996.1"/>
    <property type="molecule type" value="Genomic_DNA"/>
</dbReference>
<dbReference type="STRING" id="3871.A0A1J7GX99"/>
<evidence type="ECO:0000313" key="14">
    <source>
        <dbReference type="EMBL" id="OIW04996.1"/>
    </source>
</evidence>
<comment type="catalytic activity">
    <reaction evidence="10">
        <text>L-threonyl-[protein] + ATP = O-phospho-L-threonyl-[protein] + ADP + H(+)</text>
        <dbReference type="Rhea" id="RHEA:46608"/>
        <dbReference type="Rhea" id="RHEA-COMP:11060"/>
        <dbReference type="Rhea" id="RHEA-COMP:11605"/>
        <dbReference type="ChEBI" id="CHEBI:15378"/>
        <dbReference type="ChEBI" id="CHEBI:30013"/>
        <dbReference type="ChEBI" id="CHEBI:30616"/>
        <dbReference type="ChEBI" id="CHEBI:61977"/>
        <dbReference type="ChEBI" id="CHEBI:456216"/>
        <dbReference type="EC" id="2.7.11.1"/>
    </reaction>
</comment>
<dbReference type="PROSITE" id="PS50011">
    <property type="entry name" value="PROTEIN_KINASE_DOM"/>
    <property type="match status" value="1"/>
</dbReference>
<keyword evidence="7" id="KW-0418">Kinase</keyword>
<proteinExistence type="inferred from homology"/>
<dbReference type="EC" id="2.7.11.1" evidence="2"/>
<dbReference type="FunFam" id="3.30.200.20:FF:000162">
    <property type="entry name" value="Adenine nucleotide alpha hydrolase-like domain kinase"/>
    <property type="match status" value="1"/>
</dbReference>
<dbReference type="SMART" id="SM00220">
    <property type="entry name" value="S_TKc"/>
    <property type="match status" value="1"/>
</dbReference>
<dbReference type="PANTHER" id="PTHR11764:SF58">
    <property type="entry name" value="BETA-AMYRIN SYNTHASE-RELATED"/>
    <property type="match status" value="1"/>
</dbReference>
<evidence type="ECO:0000256" key="5">
    <source>
        <dbReference type="ARBA" id="ARBA00022737"/>
    </source>
</evidence>
<gene>
    <name evidence="14" type="ORF">TanjilG_24468</name>
</gene>
<dbReference type="PANTHER" id="PTHR11764">
    <property type="entry name" value="TERPENE CYCLASE/MUTASE FAMILY MEMBER"/>
    <property type="match status" value="1"/>
</dbReference>
<dbReference type="FunFam" id="1.50.10.20:FF:000002">
    <property type="entry name" value="Terpene cyclase/mutase family member"/>
    <property type="match status" value="1"/>
</dbReference>
<reference evidence="14 15" key="1">
    <citation type="journal article" date="2017" name="Plant Biotechnol. J.">
        <title>A comprehensive draft genome sequence for lupin (Lupinus angustifolius), an emerging health food: insights into plant-microbe interactions and legume evolution.</title>
        <authorList>
            <person name="Hane J.K."/>
            <person name="Ming Y."/>
            <person name="Kamphuis L.G."/>
            <person name="Nelson M.N."/>
            <person name="Garg G."/>
            <person name="Atkins C.A."/>
            <person name="Bayer P.E."/>
            <person name="Bravo A."/>
            <person name="Bringans S."/>
            <person name="Cannon S."/>
            <person name="Edwards D."/>
            <person name="Foley R."/>
            <person name="Gao L.L."/>
            <person name="Harrison M.J."/>
            <person name="Huang W."/>
            <person name="Hurgobin B."/>
            <person name="Li S."/>
            <person name="Liu C.W."/>
            <person name="McGrath A."/>
            <person name="Morahan G."/>
            <person name="Murray J."/>
            <person name="Weller J."/>
            <person name="Jian J."/>
            <person name="Singh K.B."/>
        </authorList>
    </citation>
    <scope>NUCLEOTIDE SEQUENCE [LARGE SCALE GENOMIC DNA]</scope>
    <source>
        <strain evidence="15">cv. Tanjil</strain>
        <tissue evidence="14">Whole plant</tissue>
    </source>
</reference>
<dbReference type="FunFam" id="1.10.510.10:FF:001023">
    <property type="entry name" value="Os07g0541700 protein"/>
    <property type="match status" value="1"/>
</dbReference>
<dbReference type="SUPFAM" id="SSF56112">
    <property type="entry name" value="Protein kinase-like (PK-like)"/>
    <property type="match status" value="1"/>
</dbReference>
<dbReference type="InterPro" id="IPR011009">
    <property type="entry name" value="Kinase-like_dom_sf"/>
</dbReference>
<dbReference type="Gene3D" id="1.50.10.20">
    <property type="match status" value="2"/>
</dbReference>
<evidence type="ECO:0000256" key="12">
    <source>
        <dbReference type="SAM" id="MobiDB-lite"/>
    </source>
</evidence>
<evidence type="ECO:0000313" key="15">
    <source>
        <dbReference type="Proteomes" id="UP000188354"/>
    </source>
</evidence>
<evidence type="ECO:0000256" key="4">
    <source>
        <dbReference type="ARBA" id="ARBA00022679"/>
    </source>
</evidence>
<evidence type="ECO:0000256" key="10">
    <source>
        <dbReference type="ARBA" id="ARBA00047899"/>
    </source>
</evidence>
<protein>
    <recommendedName>
        <fullName evidence="2">non-specific serine/threonine protein kinase</fullName>
        <ecNumber evidence="2">2.7.11.1</ecNumber>
    </recommendedName>
</protein>
<dbReference type="GO" id="GO:0016104">
    <property type="term" value="P:triterpenoid biosynthetic process"/>
    <property type="evidence" value="ECO:0007669"/>
    <property type="project" value="InterPro"/>
</dbReference>
<accession>A0A1J7GX99</accession>
<dbReference type="GO" id="GO:0005811">
    <property type="term" value="C:lipid droplet"/>
    <property type="evidence" value="ECO:0007669"/>
    <property type="project" value="InterPro"/>
</dbReference>
<evidence type="ECO:0000256" key="1">
    <source>
        <dbReference type="ARBA" id="ARBA00009755"/>
    </source>
</evidence>
<evidence type="ECO:0000256" key="2">
    <source>
        <dbReference type="ARBA" id="ARBA00012513"/>
    </source>
</evidence>
<evidence type="ECO:0000256" key="6">
    <source>
        <dbReference type="ARBA" id="ARBA00022741"/>
    </source>
</evidence>
<dbReference type="OMA" id="CHQEDAY"/>
<feature type="region of interest" description="Disordered" evidence="12">
    <location>
        <begin position="764"/>
        <end position="849"/>
    </location>
</feature>
<keyword evidence="3" id="KW-0723">Serine/threonine-protein kinase</keyword>
<keyword evidence="8" id="KW-0067">ATP-binding</keyword>
<feature type="region of interest" description="Disordered" evidence="12">
    <location>
        <begin position="1286"/>
        <end position="1308"/>
    </location>
</feature>
<dbReference type="PROSITE" id="PS01074">
    <property type="entry name" value="TERPENE_SYNTHASES"/>
    <property type="match status" value="1"/>
</dbReference>
<evidence type="ECO:0000256" key="3">
    <source>
        <dbReference type="ARBA" id="ARBA00022527"/>
    </source>
</evidence>
<dbReference type="InterPro" id="IPR032696">
    <property type="entry name" value="SQ_cyclase_C"/>
</dbReference>
<name>A0A1J7GX99_LUPAN</name>
<keyword evidence="5" id="KW-0677">Repeat</keyword>
<keyword evidence="15" id="KW-1185">Reference proteome</keyword>
<dbReference type="Gene3D" id="1.10.510.10">
    <property type="entry name" value="Transferase(Phosphotransferase) domain 1"/>
    <property type="match status" value="1"/>
</dbReference>
<dbReference type="Gene3D" id="3.30.200.20">
    <property type="entry name" value="Phosphorylase Kinase, domain 1"/>
    <property type="match status" value="1"/>
</dbReference>
<dbReference type="Pfam" id="PF00069">
    <property type="entry name" value="Pkinase"/>
    <property type="match status" value="1"/>
</dbReference>
<comment type="catalytic activity">
    <reaction evidence="11">
        <text>L-seryl-[protein] + ATP = O-phospho-L-seryl-[protein] + ADP + H(+)</text>
        <dbReference type="Rhea" id="RHEA:17989"/>
        <dbReference type="Rhea" id="RHEA-COMP:9863"/>
        <dbReference type="Rhea" id="RHEA-COMP:11604"/>
        <dbReference type="ChEBI" id="CHEBI:15378"/>
        <dbReference type="ChEBI" id="CHEBI:29999"/>
        <dbReference type="ChEBI" id="CHEBI:30616"/>
        <dbReference type="ChEBI" id="CHEBI:83421"/>
        <dbReference type="ChEBI" id="CHEBI:456216"/>
        <dbReference type="EC" id="2.7.11.1"/>
    </reaction>
</comment>
<organism evidence="14 15">
    <name type="scientific">Lupinus angustifolius</name>
    <name type="common">Narrow-leaved blue lupine</name>
    <dbReference type="NCBI Taxonomy" id="3871"/>
    <lineage>
        <taxon>Eukaryota</taxon>
        <taxon>Viridiplantae</taxon>
        <taxon>Streptophyta</taxon>
        <taxon>Embryophyta</taxon>
        <taxon>Tracheophyta</taxon>
        <taxon>Spermatophyta</taxon>
        <taxon>Magnoliopsida</taxon>
        <taxon>eudicotyledons</taxon>
        <taxon>Gunneridae</taxon>
        <taxon>Pentapetalae</taxon>
        <taxon>rosids</taxon>
        <taxon>fabids</taxon>
        <taxon>Fabales</taxon>
        <taxon>Fabaceae</taxon>
        <taxon>Papilionoideae</taxon>
        <taxon>50 kb inversion clade</taxon>
        <taxon>genistoids sensu lato</taxon>
        <taxon>core genistoids</taxon>
        <taxon>Genisteae</taxon>
        <taxon>Lupinus</taxon>
    </lineage>
</organism>
<feature type="compositionally biased region" description="Low complexity" evidence="12">
    <location>
        <begin position="764"/>
        <end position="773"/>
    </location>
</feature>
<dbReference type="Proteomes" id="UP000188354">
    <property type="component" value="Chromosome LG09"/>
</dbReference>
<evidence type="ECO:0000259" key="13">
    <source>
        <dbReference type="PROSITE" id="PS50011"/>
    </source>
</evidence>
<dbReference type="GO" id="GO:0004674">
    <property type="term" value="F:protein serine/threonine kinase activity"/>
    <property type="evidence" value="ECO:0007669"/>
    <property type="project" value="UniProtKB-KW"/>
</dbReference>
<dbReference type="GO" id="GO:0042300">
    <property type="term" value="F:beta-amyrin synthase activity"/>
    <property type="evidence" value="ECO:0007669"/>
    <property type="project" value="UniProtKB-ARBA"/>
</dbReference>
<dbReference type="NCBIfam" id="TIGR01787">
    <property type="entry name" value="squalene_cyclas"/>
    <property type="match status" value="1"/>
</dbReference>
<feature type="compositionally biased region" description="Low complexity" evidence="12">
    <location>
        <begin position="820"/>
        <end position="835"/>
    </location>
</feature>
<dbReference type="SUPFAM" id="SSF48239">
    <property type="entry name" value="Terpenoid cyclases/Protein prenyltransferases"/>
    <property type="match status" value="2"/>
</dbReference>
<keyword evidence="9" id="KW-0413">Isomerase</keyword>
<keyword evidence="6" id="KW-0547">Nucleotide-binding</keyword>
<dbReference type="Pfam" id="PF13249">
    <property type="entry name" value="SQHop_cyclase_N"/>
    <property type="match status" value="1"/>
</dbReference>
<evidence type="ECO:0000256" key="9">
    <source>
        <dbReference type="ARBA" id="ARBA00023235"/>
    </source>
</evidence>
<dbReference type="InterPro" id="IPR002365">
    <property type="entry name" value="Terpene_synthase_CS"/>
</dbReference>
<dbReference type="InterPro" id="IPR032697">
    <property type="entry name" value="SQ_cyclase_N"/>
</dbReference>
<comment type="similarity">
    <text evidence="1">Belongs to the terpene cyclase/mutase family.</text>
</comment>
<evidence type="ECO:0000256" key="7">
    <source>
        <dbReference type="ARBA" id="ARBA00022777"/>
    </source>
</evidence>
<dbReference type="InterPro" id="IPR008930">
    <property type="entry name" value="Terpenoid_cyclase/PrenylTrfase"/>
</dbReference>
<dbReference type="InterPro" id="IPR008271">
    <property type="entry name" value="Ser/Thr_kinase_AS"/>
</dbReference>
<dbReference type="InterPro" id="IPR000719">
    <property type="entry name" value="Prot_kinase_dom"/>
</dbReference>
<dbReference type="Pfam" id="PF13243">
    <property type="entry name" value="SQHop_cyclase_C"/>
    <property type="match status" value="1"/>
</dbReference>
<sequence length="1308" mass="148275">MWKLKIADGGKDPYIFSTNNFVGRQTWEYDPEAGTAEEREEVEAARQHFYNNRFNVKPCGDLLWRFQVLRENKFKQTIAKVRIEEGEEITYEKATASLKRAAHHLSGLQTSDGHWPAQIAGPLFFLPPLVFCMYITGHLESVFPEEYRKEILRYIYCHQNEDGGWGLHIEGHSTMFGTALNYICMRILGVGPNEGLDNACARARKWIHDHGGVTHIPSWGKTWLSILGLFDWCGSNPMPPEFWILPSFLPMHPAKMWCYCRLVYMPMSYLYGKRFVGPITPLILKLREELFTEEYEKVNWKKARHQCAKEDLYYPHPLIQDLIWDSLYIFTEPLLTRWPFNKLVREKALQVTMMHIHYEDETSRYLTIGCVEKVLCMLACWAEDPNGDAFKKHLARVPDYLWVSEDGMTMQSFGSQEWDAGFAVQALLATNLIDEVGPTLRKGHDFIKESQVRDNPMGDFKSMHRHISKGSWTFSDQDHGWQVSDCTAEGLKSKKGGLAAWEPAGAQEWLELLNPTEFFADIVVEHEYVECTGSSIGALVLFKKLYPGHRKKEIENFIANAVRFLEDTQTQDGSWYGNWGVCFTYGTWFALVGLSAAGKTYTNCAAIRKAVKFLLTTQRDDGGWGESYLSCPKKIYVPLEGSRSNVVHTSWALMGLIHAGQADRDPTPLHRAAKLIVNSQLEDGDWPQQIQCLDVLLEDTDVVKGITEYVSYAAIENLVLGAASRHGFIRFKSSSKPSSIAKGAPDFCTVYIISKGKISSVRSASRAAPHSSPLLKHVQNLNNESNHPKITSSRRMSVGFRDHHRTSFKPHSWQDESINSDKPSTSSGRSSSVYSNYIDSGRNSRISTTSDHSLGTGFMFNDHNSPDLSFSKESKRISSSYSNKNMDEEVGMRRSGLELKQMIEMYGAARKEALTAGQKLMELNHQRTEAEQKIDETRLSQQVSLATIEKEKAISKTTLEKIDADTKVSEMEALKEAEEMRKLLNNVVQADERYKRYTIEEIEIATDFFSESRKIGEGGYGPVYKCYLDHIPAAVKVLRPDSTQGKSQFQKEVDILSCMRHPNMVLLLGACPDHNILIYEYMENGSLEDCMFRKKDENLMSWQVRFHIAAEIATGLLFLHETKPEPLVHRDLKPSNILLDHNYVSKISDVGLARILPVVAENVTQCHMTSAAGTFCYIDPEYQQTGTIGVKSDVYSLGIILLQLLTGKTPMGLAYQVGESIENDTFVEMLDKSVHEWPLQETLCLAKMAVKCVELRRKDRPDLGKQVLPELQRLRDFAEDIMSPTTTFFGEEDSSSESSPNASQASIL</sequence>
<dbReference type="InterPro" id="IPR018333">
    <property type="entry name" value="Squalene_cyclase"/>
</dbReference>
<feature type="compositionally biased region" description="Polar residues" evidence="12">
    <location>
        <begin position="837"/>
        <end position="849"/>
    </location>
</feature>
<dbReference type="PROSITE" id="PS00108">
    <property type="entry name" value="PROTEIN_KINASE_ST"/>
    <property type="match status" value="1"/>
</dbReference>